<name>A0AB39L730_9MICC</name>
<protein>
    <submittedName>
        <fullName evidence="2">VOC family protein</fullName>
    </submittedName>
</protein>
<organism evidence="2">
    <name type="scientific">Sinomonas puerhi</name>
    <dbReference type="NCBI Taxonomy" id="3238584"/>
    <lineage>
        <taxon>Bacteria</taxon>
        <taxon>Bacillati</taxon>
        <taxon>Actinomycetota</taxon>
        <taxon>Actinomycetes</taxon>
        <taxon>Micrococcales</taxon>
        <taxon>Micrococcaceae</taxon>
        <taxon>Sinomonas</taxon>
    </lineage>
</organism>
<accession>A0AB39L730</accession>
<proteinExistence type="predicted"/>
<dbReference type="EMBL" id="CP163302">
    <property type="protein sequence ID" value="XDP45984.1"/>
    <property type="molecule type" value="Genomic_DNA"/>
</dbReference>
<feature type="region of interest" description="Disordered" evidence="1">
    <location>
        <begin position="205"/>
        <end position="240"/>
    </location>
</feature>
<evidence type="ECO:0000256" key="1">
    <source>
        <dbReference type="SAM" id="MobiDB-lite"/>
    </source>
</evidence>
<evidence type="ECO:0000313" key="2">
    <source>
        <dbReference type="EMBL" id="XDP45984.1"/>
    </source>
</evidence>
<dbReference type="RefSeq" id="WP_369046385.1">
    <property type="nucleotide sequence ID" value="NZ_CP163302.1"/>
</dbReference>
<sequence>MLRVLPTRYTSALPDLRRLLLDLGLVPAEEGEGWAVLDSRSGRVRLRSAEKGTARDGTTVFGVEIRDPAEFARRTAQDGGQAALEETPAGARVRITGPDGFEFLAEPTAHAGRYTDADPDLTVRLEWHTPDLERAAAALAAIGGRPRPQNMLGPGESREFTAKNGGVLAAVRDAATSVSLAFEYAGPAKELQPRLALAGWRMDTEAGRTRDAESAARSVPETEMGREEQEASLSPGRSGGVVRVTVPLPDGSAVTILTTGGPERARMR</sequence>
<feature type="compositionally biased region" description="Basic and acidic residues" evidence="1">
    <location>
        <begin position="205"/>
        <end position="214"/>
    </location>
</feature>
<dbReference type="KEGG" id="spue:AB5L97_02890"/>
<gene>
    <name evidence="2" type="ORF">AB5L97_02890</name>
</gene>
<dbReference type="AlphaFoldDB" id="A0AB39L730"/>
<reference evidence="2" key="1">
    <citation type="submission" date="2024-07" db="EMBL/GenBank/DDBJ databases">
        <authorList>
            <person name="fu j."/>
        </authorList>
    </citation>
    <scope>NUCLEOTIDE SEQUENCE</scope>
    <source>
        <strain evidence="2">P10A9</strain>
    </source>
</reference>